<dbReference type="Proteomes" id="UP000029833">
    <property type="component" value="Unassembled WGS sequence"/>
</dbReference>
<evidence type="ECO:0000256" key="1">
    <source>
        <dbReference type="ARBA" id="ARBA00004429"/>
    </source>
</evidence>
<evidence type="ECO:0000256" key="8">
    <source>
        <dbReference type="ARBA" id="ARBA00023136"/>
    </source>
</evidence>
<gene>
    <name evidence="12" type="ORF">Q760_02725</name>
</gene>
<dbReference type="PANTHER" id="PTHR30413">
    <property type="entry name" value="INNER MEMBRANE TRANSPORT PERMEASE"/>
    <property type="match status" value="1"/>
</dbReference>
<keyword evidence="4 10" id="KW-1003">Cell membrane</keyword>
<dbReference type="PROSITE" id="PS51012">
    <property type="entry name" value="ABC_TM2"/>
    <property type="match status" value="1"/>
</dbReference>
<accession>A0A0A0B502</accession>
<feature type="transmembrane region" description="Helical" evidence="10">
    <location>
        <begin position="109"/>
        <end position="137"/>
    </location>
</feature>
<dbReference type="PANTHER" id="PTHR30413:SF8">
    <property type="entry name" value="TRANSPORT PERMEASE PROTEIN"/>
    <property type="match status" value="1"/>
</dbReference>
<dbReference type="STRING" id="1408250.Q760_02725"/>
<keyword evidence="3 10" id="KW-0813">Transport</keyword>
<evidence type="ECO:0000256" key="2">
    <source>
        <dbReference type="ARBA" id="ARBA00007783"/>
    </source>
</evidence>
<feature type="transmembrane region" description="Helical" evidence="10">
    <location>
        <begin position="143"/>
        <end position="164"/>
    </location>
</feature>
<feature type="domain" description="ABC transmembrane type-2" evidence="11">
    <location>
        <begin position="31"/>
        <end position="262"/>
    </location>
</feature>
<comment type="subcellular location">
    <subcellularLocation>
        <location evidence="1">Cell inner membrane</location>
        <topology evidence="1">Multi-pass membrane protein</topology>
    </subcellularLocation>
    <subcellularLocation>
        <location evidence="10">Cell membrane</location>
        <topology evidence="10">Multi-pass membrane protein</topology>
    </subcellularLocation>
</comment>
<evidence type="ECO:0000256" key="5">
    <source>
        <dbReference type="ARBA" id="ARBA00022519"/>
    </source>
</evidence>
<keyword evidence="7 10" id="KW-1133">Transmembrane helix</keyword>
<feature type="transmembrane region" description="Helical" evidence="10">
    <location>
        <begin position="30"/>
        <end position="52"/>
    </location>
</feature>
<dbReference type="GO" id="GO:0043190">
    <property type="term" value="C:ATP-binding cassette (ABC) transporter complex"/>
    <property type="evidence" value="ECO:0007669"/>
    <property type="project" value="InterPro"/>
</dbReference>
<keyword evidence="9" id="KW-0046">Antibiotic resistance</keyword>
<feature type="transmembrane region" description="Helical" evidence="10">
    <location>
        <begin position="229"/>
        <end position="259"/>
    </location>
</feature>
<feature type="transmembrane region" description="Helical" evidence="10">
    <location>
        <begin position="176"/>
        <end position="195"/>
    </location>
</feature>
<evidence type="ECO:0000256" key="6">
    <source>
        <dbReference type="ARBA" id="ARBA00022692"/>
    </source>
</evidence>
<proteinExistence type="inferred from homology"/>
<keyword evidence="5" id="KW-0997">Cell inner membrane</keyword>
<dbReference type="GO" id="GO:0015920">
    <property type="term" value="P:lipopolysaccharide transport"/>
    <property type="evidence" value="ECO:0007669"/>
    <property type="project" value="TreeGrafter"/>
</dbReference>
<dbReference type="InterPro" id="IPR047817">
    <property type="entry name" value="ABC2_TM_bact-type"/>
</dbReference>
<evidence type="ECO:0000256" key="9">
    <source>
        <dbReference type="ARBA" id="ARBA00023251"/>
    </source>
</evidence>
<sequence length="270" mass="29447">MKDLSELWTYRALTTNFARRELKGRYRGSAAGWLWSLANPAATLLIFTLVFSTIFQRVPPVAGNGRLESYTIYLFIGLVCWNFFNGIVTSSMGALIGAGPLLKKIRFPAFAPVIGNAMSALVQTGIEFGILVVVLAFAQNLSWAVLVVPVVFALLALFSIGLGLMVSVANVRYRDVGYLVGVAMQFLFYATAIIYPPEDIPVETASGIPARWIMGLNPLGRFVEAARDALWYGVLPSLTLMLALTAIAVLTFLIGWAVFQRSALDIAEDL</sequence>
<keyword evidence="8 10" id="KW-0472">Membrane</keyword>
<dbReference type="GO" id="GO:0140359">
    <property type="term" value="F:ABC-type transporter activity"/>
    <property type="evidence" value="ECO:0007669"/>
    <property type="project" value="InterPro"/>
</dbReference>
<protein>
    <recommendedName>
        <fullName evidence="10">Transport permease protein</fullName>
    </recommendedName>
</protein>
<evidence type="ECO:0000313" key="13">
    <source>
        <dbReference type="Proteomes" id="UP000029833"/>
    </source>
</evidence>
<dbReference type="InterPro" id="IPR013525">
    <property type="entry name" value="ABC2_TM"/>
</dbReference>
<dbReference type="AlphaFoldDB" id="A0A0A0B502"/>
<dbReference type="PRINTS" id="PR00164">
    <property type="entry name" value="ABC2TRNSPORT"/>
</dbReference>
<evidence type="ECO:0000256" key="10">
    <source>
        <dbReference type="RuleBase" id="RU361157"/>
    </source>
</evidence>
<keyword evidence="6 10" id="KW-0812">Transmembrane</keyword>
<comment type="similarity">
    <text evidence="2 10">Belongs to the ABC-2 integral membrane protein family.</text>
</comment>
<dbReference type="RefSeq" id="WP_052104327.1">
    <property type="nucleotide sequence ID" value="NZ_AXNT01000120.1"/>
</dbReference>
<evidence type="ECO:0000313" key="12">
    <source>
        <dbReference type="EMBL" id="KGM01252.1"/>
    </source>
</evidence>
<comment type="caution">
    <text evidence="12">The sequence shown here is derived from an EMBL/GenBank/DDBJ whole genome shotgun (WGS) entry which is preliminary data.</text>
</comment>
<name>A0A0A0B502_9CELL</name>
<dbReference type="Pfam" id="PF01061">
    <property type="entry name" value="ABC2_membrane"/>
    <property type="match status" value="1"/>
</dbReference>
<feature type="transmembrane region" description="Helical" evidence="10">
    <location>
        <begin position="72"/>
        <end position="97"/>
    </location>
</feature>
<keyword evidence="13" id="KW-1185">Reference proteome</keyword>
<dbReference type="InterPro" id="IPR000412">
    <property type="entry name" value="ABC_2_transport"/>
</dbReference>
<evidence type="ECO:0000259" key="11">
    <source>
        <dbReference type="PROSITE" id="PS51012"/>
    </source>
</evidence>
<dbReference type="GO" id="GO:0046677">
    <property type="term" value="P:response to antibiotic"/>
    <property type="evidence" value="ECO:0007669"/>
    <property type="project" value="UniProtKB-KW"/>
</dbReference>
<reference evidence="12 13" key="1">
    <citation type="submission" date="2013-10" db="EMBL/GenBank/DDBJ databases">
        <authorList>
            <person name="Wang G."/>
            <person name="Zhuang W."/>
        </authorList>
    </citation>
    <scope>NUCLEOTIDE SEQUENCE [LARGE SCALE GENOMIC DNA]</scope>
    <source>
        <strain evidence="12 13">DSM 20118</strain>
    </source>
</reference>
<evidence type="ECO:0000256" key="7">
    <source>
        <dbReference type="ARBA" id="ARBA00022989"/>
    </source>
</evidence>
<dbReference type="EMBL" id="AXNT01000120">
    <property type="protein sequence ID" value="KGM01252.1"/>
    <property type="molecule type" value="Genomic_DNA"/>
</dbReference>
<evidence type="ECO:0000256" key="3">
    <source>
        <dbReference type="ARBA" id="ARBA00022448"/>
    </source>
</evidence>
<organism evidence="12 13">
    <name type="scientific">Cellulomonas cellasea DSM 20118</name>
    <dbReference type="NCBI Taxonomy" id="1408250"/>
    <lineage>
        <taxon>Bacteria</taxon>
        <taxon>Bacillati</taxon>
        <taxon>Actinomycetota</taxon>
        <taxon>Actinomycetes</taxon>
        <taxon>Micrococcales</taxon>
        <taxon>Cellulomonadaceae</taxon>
        <taxon>Cellulomonas</taxon>
    </lineage>
</organism>
<evidence type="ECO:0000256" key="4">
    <source>
        <dbReference type="ARBA" id="ARBA00022475"/>
    </source>
</evidence>
<dbReference type="OrthoDB" id="9789409at2"/>